<sequence>MDNQKIIFSILLIMFSFLLACNSLSEDFENETEGFMERVEEVTFALDEFSTFEFYNAKFVLIDDKEFLANLNYINFSLDFYDVEQGKLFHRIKIGRGGPEGVDDIQGFWFQNQDSIFIFPRFKLHGSTIVNWDGNFVDKLNPPRIPDIPGGILLNHLSTSSTPTFVLDQKIYFMRYPIDNRFLGEDSFESFGSLDLKKNLFEFYEFEYPSLFYGKKHIMEYYTFSGDFMNDSTFLLSWTISDSVDVYSVNESGVSKIKSFYASIPEFQAPNSNSLFITPEMEKQIKFESFSYGPIKFDPFRNQIHSLLYLPTQYEPGRHRKENPYLVADFLILTYDDKFNHLGTTHFKGGIYDPRVFLVGKKGLFFPRIGQRNQDLKEDEIIFHVFSGTN</sequence>
<name>S2DK52_INDAL</name>
<dbReference type="PROSITE" id="PS51257">
    <property type="entry name" value="PROKAR_LIPOPROTEIN"/>
    <property type="match status" value="1"/>
</dbReference>
<dbReference type="Proteomes" id="UP000006073">
    <property type="component" value="Unassembled WGS sequence"/>
</dbReference>
<dbReference type="eggNOG" id="COG3391">
    <property type="taxonomic scope" value="Bacteria"/>
</dbReference>
<dbReference type="InterPro" id="IPR025316">
    <property type="entry name" value="DUF4221"/>
</dbReference>
<dbReference type="STRING" id="1189612.A33Q_0579"/>
<dbReference type="Pfam" id="PF13970">
    <property type="entry name" value="DUF4221"/>
    <property type="match status" value="1"/>
</dbReference>
<evidence type="ECO:0008006" key="3">
    <source>
        <dbReference type="Google" id="ProtNLM"/>
    </source>
</evidence>
<accession>S2DK52</accession>
<proteinExistence type="predicted"/>
<evidence type="ECO:0000313" key="1">
    <source>
        <dbReference type="EMBL" id="EOZ99342.1"/>
    </source>
</evidence>
<organism evidence="1 2">
    <name type="scientific">Indibacter alkaliphilus (strain CCUG 57479 / KCTC 22604 / LW1)</name>
    <dbReference type="NCBI Taxonomy" id="1189612"/>
    <lineage>
        <taxon>Bacteria</taxon>
        <taxon>Pseudomonadati</taxon>
        <taxon>Bacteroidota</taxon>
        <taxon>Cytophagia</taxon>
        <taxon>Cytophagales</taxon>
        <taxon>Cyclobacteriaceae</taxon>
    </lineage>
</organism>
<gene>
    <name evidence="1" type="ORF">A33Q_0579</name>
</gene>
<dbReference type="AlphaFoldDB" id="S2DK52"/>
<reference evidence="1 2" key="1">
    <citation type="journal article" date="2013" name="Genome Announc.">
        <title>Draft Genome Sequence of Indibacter alkaliphilus Strain LW1T, Isolated from Lonar Lake, a Haloalkaline Lake in the Buldana District of Maharashtra, India.</title>
        <authorList>
            <person name="Singh A."/>
            <person name="Kumar Jangir P."/>
            <person name="Sharma R."/>
            <person name="Singh A."/>
            <person name="Kumar Pinnaka A."/>
            <person name="Shivaji S."/>
        </authorList>
    </citation>
    <scope>NUCLEOTIDE SEQUENCE [LARGE SCALE GENOMIC DNA]</scope>
    <source>
        <strain evidence="2">CCUG 57479 / KCTC 22604 / LW1</strain>
    </source>
</reference>
<evidence type="ECO:0000313" key="2">
    <source>
        <dbReference type="Proteomes" id="UP000006073"/>
    </source>
</evidence>
<keyword evidence="2" id="KW-1185">Reference proteome</keyword>
<dbReference type="OrthoDB" id="828261at2"/>
<dbReference type="EMBL" id="ALWO02000013">
    <property type="protein sequence ID" value="EOZ99342.1"/>
    <property type="molecule type" value="Genomic_DNA"/>
</dbReference>
<comment type="caution">
    <text evidence="1">The sequence shown here is derived from an EMBL/GenBank/DDBJ whole genome shotgun (WGS) entry which is preliminary data.</text>
</comment>
<protein>
    <recommendedName>
        <fullName evidence="3">DUF4221 domain-containing protein</fullName>
    </recommendedName>
</protein>